<keyword evidence="18" id="KW-1185">Reference proteome</keyword>
<evidence type="ECO:0000256" key="4">
    <source>
        <dbReference type="ARBA" id="ARBA00004715"/>
    </source>
</evidence>
<keyword evidence="9 15" id="KW-0288">FMN</keyword>
<comment type="subunit">
    <text evidence="15">Monomer.</text>
</comment>
<comment type="caution">
    <text evidence="17">The sequence shown here is derived from an EMBL/GenBank/DDBJ whole genome shotgun (WGS) entry which is preliminary data.</text>
</comment>
<keyword evidence="12 15" id="KW-0472">Membrane</keyword>
<evidence type="ECO:0000256" key="9">
    <source>
        <dbReference type="ARBA" id="ARBA00022643"/>
    </source>
</evidence>
<evidence type="ECO:0000256" key="15">
    <source>
        <dbReference type="HAMAP-Rule" id="MF_00225"/>
    </source>
</evidence>
<feature type="binding site" evidence="15">
    <location>
        <position position="182"/>
    </location>
    <ligand>
        <name>substrate</name>
    </ligand>
</feature>
<dbReference type="Gene3D" id="3.20.20.70">
    <property type="entry name" value="Aldolase class I"/>
    <property type="match status" value="1"/>
</dbReference>
<dbReference type="CDD" id="cd04738">
    <property type="entry name" value="DHOD_2_like"/>
    <property type="match status" value="1"/>
</dbReference>
<evidence type="ECO:0000313" key="17">
    <source>
        <dbReference type="EMBL" id="PTX59639.1"/>
    </source>
</evidence>
<evidence type="ECO:0000313" key="18">
    <source>
        <dbReference type="Proteomes" id="UP000244240"/>
    </source>
</evidence>
<feature type="binding site" evidence="15">
    <location>
        <position position="272"/>
    </location>
    <ligand>
        <name>FMN</name>
        <dbReference type="ChEBI" id="CHEBI:58210"/>
    </ligand>
</feature>
<keyword evidence="8 15" id="KW-0285">Flavoprotein</keyword>
<feature type="binding site" evidence="15">
    <location>
        <position position="222"/>
    </location>
    <ligand>
        <name>FMN</name>
        <dbReference type="ChEBI" id="CHEBI:58210"/>
    </ligand>
</feature>
<proteinExistence type="inferred from homology"/>
<dbReference type="PANTHER" id="PTHR48109:SF4">
    <property type="entry name" value="DIHYDROOROTATE DEHYDROGENASE (QUINONE), MITOCHONDRIAL"/>
    <property type="match status" value="1"/>
</dbReference>
<organism evidence="17 18">
    <name type="scientific">Melghirimyces profundicolus</name>
    <dbReference type="NCBI Taxonomy" id="1242148"/>
    <lineage>
        <taxon>Bacteria</taxon>
        <taxon>Bacillati</taxon>
        <taxon>Bacillota</taxon>
        <taxon>Bacilli</taxon>
        <taxon>Bacillales</taxon>
        <taxon>Thermoactinomycetaceae</taxon>
        <taxon>Melghirimyces</taxon>
    </lineage>
</organism>
<dbReference type="GO" id="GO:0005737">
    <property type="term" value="C:cytoplasm"/>
    <property type="evidence" value="ECO:0007669"/>
    <property type="project" value="InterPro"/>
</dbReference>
<reference evidence="17 18" key="1">
    <citation type="submission" date="2018-04" db="EMBL/GenBank/DDBJ databases">
        <title>Genomic Encyclopedia of Archaeal and Bacterial Type Strains, Phase II (KMG-II): from individual species to whole genera.</title>
        <authorList>
            <person name="Goeker M."/>
        </authorList>
    </citation>
    <scope>NUCLEOTIDE SEQUENCE [LARGE SCALE GENOMIC DNA]</scope>
    <source>
        <strain evidence="17 18">DSM 45787</strain>
    </source>
</reference>
<dbReference type="HAMAP" id="MF_00225">
    <property type="entry name" value="DHO_dh_type2"/>
    <property type="match status" value="1"/>
</dbReference>
<evidence type="ECO:0000256" key="6">
    <source>
        <dbReference type="ARBA" id="ARBA00005359"/>
    </source>
</evidence>
<evidence type="ECO:0000256" key="3">
    <source>
        <dbReference type="ARBA" id="ARBA00004370"/>
    </source>
</evidence>
<evidence type="ECO:0000256" key="7">
    <source>
        <dbReference type="ARBA" id="ARBA00011669"/>
    </source>
</evidence>
<feature type="active site" description="Nucleophile" evidence="15">
    <location>
        <position position="180"/>
    </location>
</feature>
<feature type="domain" description="Dihydroorotate dehydrogenase catalytic" evidence="16">
    <location>
        <begin position="49"/>
        <end position="344"/>
    </location>
</feature>
<comment type="subcellular location">
    <subcellularLocation>
        <location evidence="15">Cell membrane</location>
        <topology evidence="15">Peripheral membrane protein</topology>
    </subcellularLocation>
    <subcellularLocation>
        <location evidence="3">Membrane</location>
    </subcellularLocation>
</comment>
<evidence type="ECO:0000256" key="13">
    <source>
        <dbReference type="ARBA" id="ARBA00048639"/>
    </source>
</evidence>
<comment type="similarity">
    <text evidence="6 15">Belongs to the dihydroorotate dehydrogenase family. Type 2 subfamily.</text>
</comment>
<comment type="pathway">
    <text evidence="4">Pyrimidine metabolism; UMP biosynthesis via de novo pathway; orotate from (S)-dihydroorotate (NAD(+) route): step 1/1.</text>
</comment>
<dbReference type="InterPro" id="IPR050074">
    <property type="entry name" value="DHO_dehydrogenase"/>
</dbReference>
<dbReference type="Proteomes" id="UP000244240">
    <property type="component" value="Unassembled WGS sequence"/>
</dbReference>
<dbReference type="InterPro" id="IPR005720">
    <property type="entry name" value="Dihydroorotate_DH_cat"/>
</dbReference>
<dbReference type="InterPro" id="IPR005719">
    <property type="entry name" value="Dihydroorotate_DH_2"/>
</dbReference>
<evidence type="ECO:0000256" key="5">
    <source>
        <dbReference type="ARBA" id="ARBA00005161"/>
    </source>
</evidence>
<comment type="catalytic activity">
    <reaction evidence="13 15">
        <text>(S)-dihydroorotate + a quinone = orotate + a quinol</text>
        <dbReference type="Rhea" id="RHEA:30187"/>
        <dbReference type="ChEBI" id="CHEBI:24646"/>
        <dbReference type="ChEBI" id="CHEBI:30839"/>
        <dbReference type="ChEBI" id="CHEBI:30864"/>
        <dbReference type="ChEBI" id="CHEBI:132124"/>
        <dbReference type="EC" id="1.3.5.2"/>
    </reaction>
</comment>
<evidence type="ECO:0000256" key="8">
    <source>
        <dbReference type="ARBA" id="ARBA00022630"/>
    </source>
</evidence>
<evidence type="ECO:0000256" key="1">
    <source>
        <dbReference type="ARBA" id="ARBA00003125"/>
    </source>
</evidence>
<evidence type="ECO:0000256" key="10">
    <source>
        <dbReference type="ARBA" id="ARBA00022975"/>
    </source>
</evidence>
<dbReference type="GO" id="GO:0004589">
    <property type="term" value="F:dihydroorotate dehydrogenase (NAD+) activity"/>
    <property type="evidence" value="ECO:0007669"/>
    <property type="project" value="UniProtKB-EC"/>
</dbReference>
<comment type="function">
    <text evidence="2">Catalyzes the conversion of dihydroorotate to orotate with NAD(+) as electron acceptor.</text>
</comment>
<evidence type="ECO:0000256" key="14">
    <source>
        <dbReference type="ARBA" id="ARBA00048996"/>
    </source>
</evidence>
<dbReference type="NCBIfam" id="TIGR01036">
    <property type="entry name" value="pyrD_sub2"/>
    <property type="match status" value="1"/>
</dbReference>
<dbReference type="InterPro" id="IPR001295">
    <property type="entry name" value="Dihydroorotate_DH_CS"/>
</dbReference>
<dbReference type="InterPro" id="IPR013785">
    <property type="entry name" value="Aldolase_TIM"/>
</dbReference>
<comment type="catalytic activity">
    <reaction evidence="14">
        <text>(S)-dihydroorotate + NAD(+) = orotate + NADH + H(+)</text>
        <dbReference type="Rhea" id="RHEA:13513"/>
        <dbReference type="ChEBI" id="CHEBI:15378"/>
        <dbReference type="ChEBI" id="CHEBI:30839"/>
        <dbReference type="ChEBI" id="CHEBI:30864"/>
        <dbReference type="ChEBI" id="CHEBI:57540"/>
        <dbReference type="ChEBI" id="CHEBI:57945"/>
        <dbReference type="EC" id="1.3.1.14"/>
    </reaction>
</comment>
<feature type="binding site" evidence="15">
    <location>
        <begin position="66"/>
        <end position="70"/>
    </location>
    <ligand>
        <name>FMN</name>
        <dbReference type="ChEBI" id="CHEBI:58210"/>
    </ligand>
</feature>
<feature type="binding site" evidence="15">
    <location>
        <position position="177"/>
    </location>
    <ligand>
        <name>substrate</name>
    </ligand>
</feature>
<name>A0A2T6BUA0_9BACL</name>
<dbReference type="GO" id="GO:0044205">
    <property type="term" value="P:'de novo' UMP biosynthetic process"/>
    <property type="evidence" value="ECO:0007669"/>
    <property type="project" value="UniProtKB-UniRule"/>
</dbReference>
<keyword evidence="15" id="KW-1003">Cell membrane</keyword>
<dbReference type="AlphaFoldDB" id="A0A2T6BUA0"/>
<dbReference type="NCBIfam" id="NF003652">
    <property type="entry name" value="PRK05286.2-5"/>
    <property type="match status" value="1"/>
</dbReference>
<feature type="binding site" evidence="15">
    <location>
        <begin position="322"/>
        <end position="323"/>
    </location>
    <ligand>
        <name>FMN</name>
        <dbReference type="ChEBI" id="CHEBI:58210"/>
    </ligand>
</feature>
<evidence type="ECO:0000259" key="16">
    <source>
        <dbReference type="Pfam" id="PF01180"/>
    </source>
</evidence>
<dbReference type="GO" id="GO:0106430">
    <property type="term" value="F:dihydroorotate dehydrogenase (quinone) activity"/>
    <property type="evidence" value="ECO:0007669"/>
    <property type="project" value="UniProtKB-EC"/>
</dbReference>
<dbReference type="OrthoDB" id="9802377at2"/>
<evidence type="ECO:0000256" key="12">
    <source>
        <dbReference type="ARBA" id="ARBA00023136"/>
    </source>
</evidence>
<comment type="pathway">
    <text evidence="5 15">Pyrimidine metabolism; UMP biosynthesis via de novo pathway; orotate from (S)-dihydroorotate (quinone route): step 1/1.</text>
</comment>
<dbReference type="UniPathway" id="UPA00070">
    <property type="reaction ID" value="UER00945"/>
</dbReference>
<evidence type="ECO:0000256" key="2">
    <source>
        <dbReference type="ARBA" id="ARBA00003616"/>
    </source>
</evidence>
<evidence type="ECO:0000256" key="11">
    <source>
        <dbReference type="ARBA" id="ARBA00023002"/>
    </source>
</evidence>
<dbReference type="PROSITE" id="PS00911">
    <property type="entry name" value="DHODEHASE_1"/>
    <property type="match status" value="1"/>
</dbReference>
<feature type="binding site" evidence="15">
    <location>
        <position position="144"/>
    </location>
    <ligand>
        <name>FMN</name>
        <dbReference type="ChEBI" id="CHEBI:58210"/>
    </ligand>
</feature>
<dbReference type="GO" id="GO:0005886">
    <property type="term" value="C:plasma membrane"/>
    <property type="evidence" value="ECO:0007669"/>
    <property type="project" value="UniProtKB-SubCell"/>
</dbReference>
<sequence>MYPVIRNLLFRIDPEDAHEWTVKSLRLAQRIPGMLWTMEKKMSVRDPRLTVQCGQLRFPNPVGMAAGFDKHARIYPALAALGFGCVEVGTLTPKPQPGNPRPRLYRLVEDEAVINRMGFNNGGIIQAATSFSQLPRPSIPIGINLGKNKKTPQEEAAGDYRTGLRALYRHGDYFAINISSPNTEGLRDLQKAEQLRFLIGDLLEERQELRRETGEIRPLFIKLAPDLNREELTEAVQIGLELGIDGFIAVNTTLSRKGLKGPHRKEAGGLSGRPLSRPATDWIRFIYRLSEGKVPIIGVGGVFNGEDAYTKIRAGASLIQVYTGMIYRGPSIARTINRELLRLLDRDGLSSIRDAVGLDA</sequence>
<feature type="binding site" evidence="15">
    <location>
        <position position="301"/>
    </location>
    <ligand>
        <name>FMN</name>
        <dbReference type="ChEBI" id="CHEBI:58210"/>
    </ligand>
</feature>
<accession>A0A2T6BUA0</accession>
<protein>
    <recommendedName>
        <fullName evidence="15">Dihydroorotate dehydrogenase (quinone)</fullName>
        <ecNumber evidence="15">1.3.5.2</ecNumber>
    </recommendedName>
    <alternativeName>
        <fullName evidence="15">DHOdehase</fullName>
        <shortName evidence="15">DHOD</shortName>
        <shortName evidence="15">DHODase</shortName>
    </alternativeName>
    <alternativeName>
        <fullName evidence="15">Dihydroorotate oxidase</fullName>
    </alternativeName>
</protein>
<dbReference type="PANTHER" id="PTHR48109">
    <property type="entry name" value="DIHYDROOROTATE DEHYDROGENASE (QUINONE), MITOCHONDRIAL-RELATED"/>
    <property type="match status" value="1"/>
</dbReference>
<feature type="binding site" evidence="15">
    <location>
        <position position="250"/>
    </location>
    <ligand>
        <name>FMN</name>
        <dbReference type="ChEBI" id="CHEBI:58210"/>
    </ligand>
</feature>
<dbReference type="Pfam" id="PF01180">
    <property type="entry name" value="DHO_dh"/>
    <property type="match status" value="1"/>
</dbReference>
<comment type="function">
    <text evidence="1 15">Catalyzes the conversion of dihydroorotate to orotate with quinone as electron acceptor.</text>
</comment>
<feature type="binding site" evidence="15">
    <location>
        <begin position="115"/>
        <end position="119"/>
    </location>
    <ligand>
        <name>substrate</name>
    </ligand>
</feature>
<dbReference type="SUPFAM" id="SSF51395">
    <property type="entry name" value="FMN-linked oxidoreductases"/>
    <property type="match status" value="1"/>
</dbReference>
<dbReference type="RefSeq" id="WP_108023455.1">
    <property type="nucleotide sequence ID" value="NZ_QBKR01000011.1"/>
</dbReference>
<feature type="binding site" evidence="15">
    <location>
        <position position="177"/>
    </location>
    <ligand>
        <name>FMN</name>
        <dbReference type="ChEBI" id="CHEBI:58210"/>
    </ligand>
</feature>
<keyword evidence="10 15" id="KW-0665">Pyrimidine biosynthesis</keyword>
<feature type="binding site" evidence="15">
    <location>
        <position position="90"/>
    </location>
    <ligand>
        <name>FMN</name>
        <dbReference type="ChEBI" id="CHEBI:58210"/>
    </ligand>
</feature>
<dbReference type="PROSITE" id="PS00912">
    <property type="entry name" value="DHODEHASE_2"/>
    <property type="match status" value="1"/>
</dbReference>
<dbReference type="GO" id="GO:0006207">
    <property type="term" value="P:'de novo' pyrimidine nucleobase biosynthetic process"/>
    <property type="evidence" value="ECO:0007669"/>
    <property type="project" value="UniProtKB-UniRule"/>
</dbReference>
<comment type="cofactor">
    <cofactor evidence="15">
        <name>FMN</name>
        <dbReference type="ChEBI" id="CHEBI:58210"/>
    </cofactor>
    <text evidence="15">Binds 1 FMN per subunit.</text>
</comment>
<keyword evidence="11 15" id="KW-0560">Oxidoreductase</keyword>
<feature type="binding site" evidence="15">
    <location>
        <position position="70"/>
    </location>
    <ligand>
        <name>substrate</name>
    </ligand>
</feature>
<dbReference type="NCBIfam" id="NF003645">
    <property type="entry name" value="PRK05286.1-2"/>
    <property type="match status" value="1"/>
</dbReference>
<dbReference type="EMBL" id="QBKR01000011">
    <property type="protein sequence ID" value="PTX59639.1"/>
    <property type="molecule type" value="Genomic_DNA"/>
</dbReference>
<comment type="subunit">
    <text evidence="7">Heterotetramer of 2 PyrK and 2 PyrD type B subunits.</text>
</comment>
<dbReference type="EC" id="1.3.5.2" evidence="15"/>
<feature type="binding site" evidence="15">
    <location>
        <begin position="251"/>
        <end position="252"/>
    </location>
    <ligand>
        <name>substrate</name>
    </ligand>
</feature>
<gene>
    <name evidence="15" type="primary">pyrD</name>
    <name evidence="17" type="ORF">C8P63_11174</name>
</gene>